<keyword evidence="5" id="KW-0249">Electron transport</keyword>
<evidence type="ECO:0000313" key="9">
    <source>
        <dbReference type="EMBL" id="WAG61985.1"/>
    </source>
</evidence>
<protein>
    <submittedName>
        <fullName evidence="9">Ferredoxin family protein</fullName>
    </submittedName>
</protein>
<evidence type="ECO:0000256" key="4">
    <source>
        <dbReference type="ARBA" id="ARBA00022737"/>
    </source>
</evidence>
<dbReference type="Pfam" id="PF14697">
    <property type="entry name" value="Fer4_21"/>
    <property type="match status" value="1"/>
</dbReference>
<feature type="domain" description="4Fe-4S ferredoxin-type" evidence="8">
    <location>
        <begin position="1"/>
        <end position="30"/>
    </location>
</feature>
<evidence type="ECO:0000256" key="2">
    <source>
        <dbReference type="ARBA" id="ARBA00022485"/>
    </source>
</evidence>
<dbReference type="PANTHER" id="PTHR43687">
    <property type="entry name" value="ADENYLYLSULFATE REDUCTASE, BETA SUBUNIT"/>
    <property type="match status" value="1"/>
</dbReference>
<proteinExistence type="predicted"/>
<evidence type="ECO:0000313" key="10">
    <source>
        <dbReference type="Proteomes" id="UP001164733"/>
    </source>
</evidence>
<dbReference type="AlphaFoldDB" id="A0AA47I8E2"/>
<evidence type="ECO:0000256" key="1">
    <source>
        <dbReference type="ARBA" id="ARBA00022448"/>
    </source>
</evidence>
<keyword evidence="4" id="KW-0677">Repeat</keyword>
<evidence type="ECO:0000256" key="6">
    <source>
        <dbReference type="ARBA" id="ARBA00023004"/>
    </source>
</evidence>
<dbReference type="InterPro" id="IPR017900">
    <property type="entry name" value="4Fe4S_Fe_S_CS"/>
</dbReference>
<dbReference type="GO" id="GO:0046872">
    <property type="term" value="F:metal ion binding"/>
    <property type="evidence" value="ECO:0007669"/>
    <property type="project" value="UniProtKB-KW"/>
</dbReference>
<dbReference type="GO" id="GO:0051539">
    <property type="term" value="F:4 iron, 4 sulfur cluster binding"/>
    <property type="evidence" value="ECO:0007669"/>
    <property type="project" value="UniProtKB-KW"/>
</dbReference>
<keyword evidence="6" id="KW-0408">Iron</keyword>
<evidence type="ECO:0000256" key="3">
    <source>
        <dbReference type="ARBA" id="ARBA00022723"/>
    </source>
</evidence>
<feature type="domain" description="4Fe-4S ferredoxin-type" evidence="8">
    <location>
        <begin position="31"/>
        <end position="61"/>
    </location>
</feature>
<evidence type="ECO:0000259" key="8">
    <source>
        <dbReference type="PROSITE" id="PS51379"/>
    </source>
</evidence>
<dbReference type="PROSITE" id="PS51379">
    <property type="entry name" value="4FE4S_FER_2"/>
    <property type="match status" value="2"/>
</dbReference>
<keyword evidence="7" id="KW-0411">Iron-sulfur</keyword>
<dbReference type="EMBL" id="CP086239">
    <property type="protein sequence ID" value="WAG61985.1"/>
    <property type="molecule type" value="Genomic_DNA"/>
</dbReference>
<reference evidence="9" key="1">
    <citation type="submission" date="2021-11" db="EMBL/GenBank/DDBJ databases">
        <title>Clostridia strains as spoilage organisms.</title>
        <authorList>
            <person name="Wambui J."/>
            <person name="Stevens M.J.A."/>
            <person name="Stephan R."/>
        </authorList>
    </citation>
    <scope>NUCLEOTIDE SEQUENCE</scope>
    <source>
        <strain evidence="9">CF009</strain>
    </source>
</reference>
<keyword evidence="2" id="KW-0004">4Fe-4S</keyword>
<dbReference type="InterPro" id="IPR017896">
    <property type="entry name" value="4Fe4S_Fe-S-bd"/>
</dbReference>
<gene>
    <name evidence="9" type="ORF">LL038_06995</name>
</gene>
<evidence type="ECO:0000256" key="7">
    <source>
        <dbReference type="ARBA" id="ARBA00023014"/>
    </source>
</evidence>
<dbReference type="PROSITE" id="PS00198">
    <property type="entry name" value="4FE4S_FER_1"/>
    <property type="match status" value="2"/>
</dbReference>
<accession>A0AA47I8E2</accession>
<dbReference type="InterPro" id="IPR050572">
    <property type="entry name" value="Fe-S_Ferredoxin"/>
</dbReference>
<dbReference type="RefSeq" id="WP_216121300.1">
    <property type="nucleotide sequence ID" value="NZ_CP086239.1"/>
</dbReference>
<evidence type="ECO:0000256" key="5">
    <source>
        <dbReference type="ARBA" id="ARBA00022982"/>
    </source>
</evidence>
<keyword evidence="1" id="KW-0813">Transport</keyword>
<keyword evidence="3" id="KW-0479">Metal-binding</keyword>
<dbReference type="PANTHER" id="PTHR43687:SF6">
    <property type="entry name" value="L-ASPARTATE SEMIALDEHYDE SULFURTRANSFERASE IRON-SULFUR SUBUNIT"/>
    <property type="match status" value="1"/>
</dbReference>
<dbReference type="Proteomes" id="UP001164733">
    <property type="component" value="Chromosome"/>
</dbReference>
<organism evidence="9 10">
    <name type="scientific">Clostridium estertheticum</name>
    <dbReference type="NCBI Taxonomy" id="238834"/>
    <lineage>
        <taxon>Bacteria</taxon>
        <taxon>Bacillati</taxon>
        <taxon>Bacillota</taxon>
        <taxon>Clostridia</taxon>
        <taxon>Eubacteriales</taxon>
        <taxon>Clostridiaceae</taxon>
        <taxon>Clostridium</taxon>
    </lineage>
</organism>
<name>A0AA47I8E2_9CLOT</name>
<sequence length="104" mass="11751">MSIKIDLQKCVGCGKCRMICPGNLIFKNGESKAFIKYPDECWGCTACLKECPVQAINYYLGADIGGKGTFLNTKKEKNLLHWHIYKPNKVEIIITTNETEANKY</sequence>